<evidence type="ECO:0000313" key="2">
    <source>
        <dbReference type="Proteomes" id="UP001144978"/>
    </source>
</evidence>
<dbReference type="EMBL" id="JANSHE010000868">
    <property type="protein sequence ID" value="KAJ3006353.1"/>
    <property type="molecule type" value="Genomic_DNA"/>
</dbReference>
<keyword evidence="2" id="KW-1185">Reference proteome</keyword>
<organism evidence="1 2">
    <name type="scientific">Trametes sanguinea</name>
    <dbReference type="NCBI Taxonomy" id="158606"/>
    <lineage>
        <taxon>Eukaryota</taxon>
        <taxon>Fungi</taxon>
        <taxon>Dikarya</taxon>
        <taxon>Basidiomycota</taxon>
        <taxon>Agaricomycotina</taxon>
        <taxon>Agaricomycetes</taxon>
        <taxon>Polyporales</taxon>
        <taxon>Polyporaceae</taxon>
        <taxon>Trametes</taxon>
    </lineage>
</organism>
<accession>A0ACC1Q160</accession>
<sequence>MSLSSTSTIKHQLTNALGPKAPLYFNVLKEYLSGHISRTEYDEQVKTHLDSIHLVQLHNTLIVSLFDTSAQLAPPTPPPDVPKPPPRKRRRTLPYQGPDVSDEGTLRSERLKKWTVGLGRRERERIRALEAVALNEPVVPKPYTDEIAAERGVVLLDERGGPPGTRPPLHLASMTRAPTLQHISERINLISAQHNLGAAPKEAKLKQLITQALSLTSTSHAITSIRATEPHSHSYVLPASSFDSLFTVSPAVLPNKSAAAMRLAIGDNEPAEEDVVLKNKDLQDKRWQLFALLGERTVLLFLCFYCYDILCILAHTVLTQISDVYIFKQVHTGLNIYSCTYVGLHALSLGHEATKPSVPALGLRPAIVIDSFLRRPPVVHLTRAITHLQFLGSCCTIQQSRCRMTSTQPFVLKWGIISTGRIAMEFVKDLLVDPKTSSLWALAASRVRKNSSAHTPPNETGIKAYGTYNEVYADPDVNAVYIGTPHTLHYENALAALEAGKHVLCEKATTSNAAELKALLKLAKEKKLFFMEALWTRFHPLTLELKRIAEEGTLGDPVVMHADLSADFHIESLPLNHRMLDPKLGGGALLDLGPYPLFWAMLALYEHPSNKNARPSSIVGSIVKTPITGVDANTSFTLNFTEHLQAQAILSCSMQVPSPSFGATIRYKNGTIIVKPPIFRSPAFTVQYYDKPGGDVVREETKSFSYVGGGWHYEADEVARCIRDGKLESDLWGHEKSIIMMEVFDEVRRQGKYYLPEGVEKVDRVQ</sequence>
<gene>
    <name evidence="1" type="ORF">NUW54_g3971</name>
</gene>
<dbReference type="Proteomes" id="UP001144978">
    <property type="component" value="Unassembled WGS sequence"/>
</dbReference>
<comment type="caution">
    <text evidence="1">The sequence shown here is derived from an EMBL/GenBank/DDBJ whole genome shotgun (WGS) entry which is preliminary data.</text>
</comment>
<reference evidence="1" key="1">
    <citation type="submission" date="2022-08" db="EMBL/GenBank/DDBJ databases">
        <title>Genome Sequence of Pycnoporus sanguineus.</title>
        <authorList>
            <person name="Buettner E."/>
        </authorList>
    </citation>
    <scope>NUCLEOTIDE SEQUENCE</scope>
    <source>
        <strain evidence="1">CG-C14</strain>
    </source>
</reference>
<name>A0ACC1Q160_9APHY</name>
<protein>
    <submittedName>
        <fullName evidence="1">Uncharacterized protein</fullName>
    </submittedName>
</protein>
<proteinExistence type="predicted"/>
<evidence type="ECO:0000313" key="1">
    <source>
        <dbReference type="EMBL" id="KAJ3006353.1"/>
    </source>
</evidence>